<gene>
    <name evidence="1" type="ORF">UVI_02057200</name>
</gene>
<sequence>MDRADAADWYEKLDWAEFVDQMDAWPDDPELTDDIEILGRWANAADGGKNMEASMPFMSEAVRSMHAIMLLRFGAKFGAGGQFLDNPSEKDSVLTSTWGPTTGELEQETTVPARTGWFGETAEEGGGGGGGH</sequence>
<organism evidence="1 2">
    <name type="scientific">Ustilaginoidea virens</name>
    <name type="common">Rice false smut fungus</name>
    <name type="synonym">Villosiclava virens</name>
    <dbReference type="NCBI Taxonomy" id="1159556"/>
    <lineage>
        <taxon>Eukaryota</taxon>
        <taxon>Fungi</taxon>
        <taxon>Dikarya</taxon>
        <taxon>Ascomycota</taxon>
        <taxon>Pezizomycotina</taxon>
        <taxon>Sordariomycetes</taxon>
        <taxon>Hypocreomycetidae</taxon>
        <taxon>Hypocreales</taxon>
        <taxon>Clavicipitaceae</taxon>
        <taxon>Ustilaginoidea</taxon>
    </lineage>
</organism>
<evidence type="ECO:0000313" key="2">
    <source>
        <dbReference type="Proteomes" id="UP000054053"/>
    </source>
</evidence>
<proteinExistence type="predicted"/>
<name>A0A1B5L2J3_USTVR</name>
<accession>A0A1B5L2J3</accession>
<protein>
    <submittedName>
        <fullName evidence="1">Uncharacterized protein</fullName>
    </submittedName>
</protein>
<comment type="caution">
    <text evidence="1">The sequence shown here is derived from an EMBL/GenBank/DDBJ whole genome shotgun (WGS) entry which is preliminary data.</text>
</comment>
<reference evidence="2" key="1">
    <citation type="journal article" date="2016" name="Genome Announc.">
        <title>Genome sequence of Ustilaginoidea virens IPU010, a rice pathogenic fungus causing false smut.</title>
        <authorList>
            <person name="Kumagai T."/>
            <person name="Ishii T."/>
            <person name="Terai G."/>
            <person name="Umemura M."/>
            <person name="Machida M."/>
            <person name="Asai K."/>
        </authorList>
    </citation>
    <scope>NUCLEOTIDE SEQUENCE [LARGE SCALE GENOMIC DNA]</scope>
    <source>
        <strain evidence="2">IPU010</strain>
    </source>
</reference>
<dbReference type="Proteomes" id="UP000054053">
    <property type="component" value="Unassembled WGS sequence"/>
</dbReference>
<evidence type="ECO:0000313" key="1">
    <source>
        <dbReference type="EMBL" id="GAO17246.1"/>
    </source>
</evidence>
<dbReference type="EMBL" id="BBTG02000052">
    <property type="protein sequence ID" value="GAO17246.1"/>
    <property type="molecule type" value="Genomic_DNA"/>
</dbReference>
<dbReference type="AlphaFoldDB" id="A0A1B5L2J3"/>